<keyword evidence="1" id="KW-0472">Membrane</keyword>
<evidence type="ECO:0000313" key="3">
    <source>
        <dbReference type="Proteomes" id="UP000288071"/>
    </source>
</evidence>
<feature type="transmembrane region" description="Helical" evidence="1">
    <location>
        <begin position="72"/>
        <end position="97"/>
    </location>
</feature>
<keyword evidence="1" id="KW-0812">Transmembrane</keyword>
<dbReference type="RefSeq" id="WP_113899115.1">
    <property type="nucleotide sequence ID" value="NZ_JBHSOM010000007.1"/>
</dbReference>
<evidence type="ECO:0000256" key="1">
    <source>
        <dbReference type="SAM" id="Phobius"/>
    </source>
</evidence>
<keyword evidence="3" id="KW-1185">Reference proteome</keyword>
<sequence>MNLFVIFLVAIALAMALWLARADWAKMLALVPLGALVPGFYGAAVNCGIGFLADILGDGACTGGATPRAAFAALYVISIPMVLAGGVVFKLIGLGLARRRAA</sequence>
<keyword evidence="1" id="KW-1133">Transmembrane helix</keyword>
<comment type="caution">
    <text evidence="2">The sequence shown here is derived from an EMBL/GenBank/DDBJ whole genome shotgun (WGS) entry which is preliminary data.</text>
</comment>
<reference evidence="2 3" key="2">
    <citation type="submission" date="2019-01" db="EMBL/GenBank/DDBJ databases">
        <title>Sinorhodobacter populi sp. nov. isolated from the symptomatic bark tissue of Populus euramericana canker.</title>
        <authorList>
            <person name="Xu G."/>
        </authorList>
    </citation>
    <scope>NUCLEOTIDE SEQUENCE [LARGE SCALE GENOMIC DNA]</scope>
    <source>
        <strain evidence="2 3">CGMCC 1.12963</strain>
    </source>
</reference>
<evidence type="ECO:0000313" key="2">
    <source>
        <dbReference type="EMBL" id="RWR55053.1"/>
    </source>
</evidence>
<organism evidence="2 3">
    <name type="scientific">Paenirhodobacter huangdaonensis</name>
    <dbReference type="NCBI Taxonomy" id="2501515"/>
    <lineage>
        <taxon>Bacteria</taxon>
        <taxon>Pseudomonadati</taxon>
        <taxon>Pseudomonadota</taxon>
        <taxon>Alphaproteobacteria</taxon>
        <taxon>Rhodobacterales</taxon>
        <taxon>Rhodobacter group</taxon>
        <taxon>Paenirhodobacter</taxon>
    </lineage>
</organism>
<dbReference type="EMBL" id="SAVA01000001">
    <property type="protein sequence ID" value="RWR55053.1"/>
    <property type="molecule type" value="Genomic_DNA"/>
</dbReference>
<gene>
    <name evidence="2" type="ORF">EOW66_03030</name>
</gene>
<proteinExistence type="predicted"/>
<name>A0A3S4MLV8_9RHOB</name>
<protein>
    <submittedName>
        <fullName evidence="2">Uncharacterized protein</fullName>
    </submittedName>
</protein>
<dbReference type="Proteomes" id="UP000288071">
    <property type="component" value="Unassembled WGS sequence"/>
</dbReference>
<accession>A0A3S4MLV8</accession>
<dbReference type="AlphaFoldDB" id="A0A3S4MLV8"/>
<reference evidence="3" key="1">
    <citation type="submission" date="2019-01" db="EMBL/GenBank/DDBJ databases">
        <title>Sinorhodobacter populi sp. nov. isolated from the symptomatic bark tissue of Populus euramericana canker.</title>
        <authorList>
            <person name="Li Y."/>
        </authorList>
    </citation>
    <scope>NUCLEOTIDE SEQUENCE [LARGE SCALE GENOMIC DNA]</scope>
    <source>
        <strain evidence="3">CGMCC 1.12963</strain>
    </source>
</reference>